<keyword evidence="9" id="KW-1185">Reference proteome</keyword>
<evidence type="ECO:0000256" key="5">
    <source>
        <dbReference type="ARBA" id="ARBA00023163"/>
    </source>
</evidence>
<evidence type="ECO:0000256" key="2">
    <source>
        <dbReference type="ARBA" id="ARBA00022723"/>
    </source>
</evidence>
<dbReference type="Gene3D" id="1.10.1220.10">
    <property type="entry name" value="Met repressor-like"/>
    <property type="match status" value="1"/>
</dbReference>
<comment type="cofactor">
    <cofactor evidence="6">
        <name>Ni(2+)</name>
        <dbReference type="ChEBI" id="CHEBI:49786"/>
    </cofactor>
    <text evidence="6">Binds 1 nickel ion per subunit.</text>
</comment>
<evidence type="ECO:0000256" key="1">
    <source>
        <dbReference type="ARBA" id="ARBA00022596"/>
    </source>
</evidence>
<evidence type="ECO:0000313" key="8">
    <source>
        <dbReference type="EMBL" id="MFC3139452.1"/>
    </source>
</evidence>
<keyword evidence="2 6" id="KW-0479">Metal-binding</keyword>
<reference evidence="9" key="1">
    <citation type="journal article" date="2019" name="Int. J. Syst. Evol. Microbiol.">
        <title>The Global Catalogue of Microorganisms (GCM) 10K type strain sequencing project: providing services to taxonomists for standard genome sequencing and annotation.</title>
        <authorList>
            <consortium name="The Broad Institute Genomics Platform"/>
            <consortium name="The Broad Institute Genome Sequencing Center for Infectious Disease"/>
            <person name="Wu L."/>
            <person name="Ma J."/>
        </authorList>
    </citation>
    <scope>NUCLEOTIDE SEQUENCE [LARGE SCALE GENOMIC DNA]</scope>
    <source>
        <strain evidence="9">KCTC 52277</strain>
    </source>
</reference>
<dbReference type="PANTHER" id="PTHR34719">
    <property type="entry name" value="NICKEL-RESPONSIVE REGULATOR"/>
    <property type="match status" value="1"/>
</dbReference>
<keyword evidence="5 6" id="KW-0804">Transcription</keyword>
<dbReference type="SUPFAM" id="SSF47598">
    <property type="entry name" value="Ribbon-helix-helix"/>
    <property type="match status" value="1"/>
</dbReference>
<dbReference type="InterPro" id="IPR010985">
    <property type="entry name" value="Ribbon_hlx_hlx"/>
</dbReference>
<evidence type="ECO:0000313" key="9">
    <source>
        <dbReference type="Proteomes" id="UP001595621"/>
    </source>
</evidence>
<gene>
    <name evidence="8" type="primary">nikR</name>
    <name evidence="8" type="ORF">ACFOE0_14850</name>
</gene>
<dbReference type="Pfam" id="PF08753">
    <property type="entry name" value="NikR_C"/>
    <property type="match status" value="1"/>
</dbReference>
<organism evidence="8 9">
    <name type="scientific">Shewanella submarina</name>
    <dbReference type="NCBI Taxonomy" id="2016376"/>
    <lineage>
        <taxon>Bacteria</taxon>
        <taxon>Pseudomonadati</taxon>
        <taxon>Pseudomonadota</taxon>
        <taxon>Gammaproteobacteria</taxon>
        <taxon>Alteromonadales</taxon>
        <taxon>Shewanellaceae</taxon>
        <taxon>Shewanella</taxon>
    </lineage>
</organism>
<dbReference type="NCBIfam" id="NF001884">
    <property type="entry name" value="PRK00630.1"/>
    <property type="match status" value="1"/>
</dbReference>
<evidence type="ECO:0000256" key="4">
    <source>
        <dbReference type="ARBA" id="ARBA00023125"/>
    </source>
</evidence>
<feature type="binding site" evidence="6">
    <location>
        <position position="90"/>
    </location>
    <ligand>
        <name>Ni(2+)</name>
        <dbReference type="ChEBI" id="CHEBI:49786"/>
    </ligand>
</feature>
<dbReference type="EMBL" id="JBHRTD010000017">
    <property type="protein sequence ID" value="MFC3139452.1"/>
    <property type="molecule type" value="Genomic_DNA"/>
</dbReference>
<keyword evidence="4 6" id="KW-0238">DNA-binding</keyword>
<protein>
    <recommendedName>
        <fullName evidence="6">Putative nickel-responsive regulator</fullName>
    </recommendedName>
</protein>
<sequence length="135" mass="15541">MNDTIRFTVSLPKSLLNEIDRDLSCRGYHNRSEYIRDLVRERSIGNQWADEDREVTGVVTLVYDHHQRGLAQKLIEIQHDALIHVLCSTHVHIDHFHCLETIILKGRPPELRRLVNTLTALKGVKLARLSETGTV</sequence>
<dbReference type="NCBIfam" id="NF002169">
    <property type="entry name" value="PRK01002.1"/>
    <property type="match status" value="1"/>
</dbReference>
<dbReference type="InterPro" id="IPR013321">
    <property type="entry name" value="Arc_rbn_hlx_hlx"/>
</dbReference>
<dbReference type="RefSeq" id="WP_248937204.1">
    <property type="nucleotide sequence ID" value="NZ_JAKILF010000007.1"/>
</dbReference>
<dbReference type="NCBIfam" id="NF002815">
    <property type="entry name" value="PRK02967.1"/>
    <property type="match status" value="1"/>
</dbReference>
<evidence type="ECO:0000256" key="3">
    <source>
        <dbReference type="ARBA" id="ARBA00023015"/>
    </source>
</evidence>
<keyword evidence="3 6" id="KW-0805">Transcription regulation</keyword>
<feature type="binding site" evidence="6">
    <location>
        <position position="92"/>
    </location>
    <ligand>
        <name>Ni(2+)</name>
        <dbReference type="ChEBI" id="CHEBI:49786"/>
    </ligand>
</feature>
<comment type="caution">
    <text evidence="8">The sequence shown here is derived from an EMBL/GenBank/DDBJ whole genome shotgun (WGS) entry which is preliminary data.</text>
</comment>
<feature type="binding site" evidence="6">
    <location>
        <position position="79"/>
    </location>
    <ligand>
        <name>Ni(2+)</name>
        <dbReference type="ChEBI" id="CHEBI:49786"/>
    </ligand>
</feature>
<dbReference type="InterPro" id="IPR045865">
    <property type="entry name" value="ACT-like_dom_sf"/>
</dbReference>
<comment type="function">
    <text evidence="6">Transcriptional regulator.</text>
</comment>
<dbReference type="CDD" id="cd22231">
    <property type="entry name" value="RHH_NikR_HicB-like"/>
    <property type="match status" value="1"/>
</dbReference>
<dbReference type="InterPro" id="IPR050192">
    <property type="entry name" value="CopG/NikR_regulator"/>
</dbReference>
<feature type="domain" description="Transcription factor NikR nickel binding C-terminal" evidence="7">
    <location>
        <begin position="57"/>
        <end position="130"/>
    </location>
</feature>
<dbReference type="Proteomes" id="UP001595621">
    <property type="component" value="Unassembled WGS sequence"/>
</dbReference>
<dbReference type="HAMAP" id="MF_00476">
    <property type="entry name" value="NikR"/>
    <property type="match status" value="1"/>
</dbReference>
<dbReference type="InterPro" id="IPR022988">
    <property type="entry name" value="Ni_resp_reg_NikR"/>
</dbReference>
<dbReference type="NCBIfam" id="NF003381">
    <property type="entry name" value="PRK04460.1"/>
    <property type="match status" value="1"/>
</dbReference>
<evidence type="ECO:0000256" key="6">
    <source>
        <dbReference type="HAMAP-Rule" id="MF_00476"/>
    </source>
</evidence>
<comment type="similarity">
    <text evidence="6">Belongs to the transcriptional regulatory CopG/NikR family.</text>
</comment>
<dbReference type="PANTHER" id="PTHR34719:SF2">
    <property type="entry name" value="NICKEL-RESPONSIVE REGULATOR"/>
    <property type="match status" value="1"/>
</dbReference>
<dbReference type="SUPFAM" id="SSF55021">
    <property type="entry name" value="ACT-like"/>
    <property type="match status" value="1"/>
</dbReference>
<dbReference type="Gene3D" id="3.30.70.1150">
    <property type="entry name" value="ACT-like. Chain A, domain 2"/>
    <property type="match status" value="1"/>
</dbReference>
<dbReference type="InterPro" id="IPR014864">
    <property type="entry name" value="TF_NikR_Ni-bd_C"/>
</dbReference>
<name>A0ABV7GK47_9GAMM</name>
<accession>A0ABV7GK47</accession>
<feature type="binding site" evidence="6">
    <location>
        <position position="98"/>
    </location>
    <ligand>
        <name>Ni(2+)</name>
        <dbReference type="ChEBI" id="CHEBI:49786"/>
    </ligand>
</feature>
<dbReference type="InterPro" id="IPR027271">
    <property type="entry name" value="Acetolactate_synth/TF_NikR_C"/>
</dbReference>
<evidence type="ECO:0000259" key="7">
    <source>
        <dbReference type="Pfam" id="PF08753"/>
    </source>
</evidence>
<keyword evidence="1 6" id="KW-0533">Nickel</keyword>
<proteinExistence type="inferred from homology"/>